<sequence length="414" mass="48200">MRVKAVIVKSVILTVLVLFILTCISNSMGNLDLRALEKTMSKQIHDERLNSPEEHFKNTLDFKEQGSTPQQRLESNIARETKPRGIFHLKVYKAGSTTLQVMFNQYADKYDQIVGRPCSNSGVERHLVGWPEPFKPEHLIPLSKNTYLEHLNEHIKYSSKIKQVMAPGSVFVTSIREPVSHFYSCYNFYYMKNTYERYLKGPNKFKYFLNNVKTMPHLGLKNHIPSSNVIAQCFGIKQEEQYNIIAIQEKINEIEKEFDLVIVVEYLEESLILLTECSDLTIEDVVILRNANVRNVQKFKPTLTPNEYENLIQWNLADSMIYNHFNKTLWRKIDEFGRHNMALKIQELNIAKSLKQKECHSESSDLKIKHYCMLSKLGHEAADTYFRKKMTERGIYDIQKAQTSCKYPPGKQGE</sequence>
<evidence type="ECO:0000256" key="5">
    <source>
        <dbReference type="ARBA" id="ARBA00022968"/>
    </source>
</evidence>
<evidence type="ECO:0000256" key="8">
    <source>
        <dbReference type="ARBA" id="ARBA00023136"/>
    </source>
</evidence>
<evidence type="ECO:0000256" key="3">
    <source>
        <dbReference type="ARBA" id="ARBA00022679"/>
    </source>
</evidence>
<dbReference type="InterPro" id="IPR027417">
    <property type="entry name" value="P-loop_NTPase"/>
</dbReference>
<dbReference type="PANTHER" id="PTHR14647">
    <property type="entry name" value="GALACTOSE-3-O-SULFOTRANSFERASE"/>
    <property type="match status" value="1"/>
</dbReference>
<evidence type="ECO:0000256" key="6">
    <source>
        <dbReference type="ARBA" id="ARBA00022989"/>
    </source>
</evidence>
<protein>
    <recommendedName>
        <fullName evidence="12">Galactose-3-O-sulfotransferase 2-like</fullName>
    </recommendedName>
</protein>
<accession>A0A8S4NA83</accession>
<evidence type="ECO:0000313" key="10">
    <source>
        <dbReference type="EMBL" id="CAH1777959.1"/>
    </source>
</evidence>
<dbReference type="InterPro" id="IPR009729">
    <property type="entry name" value="Gal-3-0_sulfotransfrase"/>
</dbReference>
<evidence type="ECO:0000256" key="1">
    <source>
        <dbReference type="ARBA" id="ARBA00004323"/>
    </source>
</evidence>
<keyword evidence="6" id="KW-1133">Transmembrane helix</keyword>
<keyword evidence="5" id="KW-0735">Signal-anchor</keyword>
<dbReference type="PANTHER" id="PTHR14647:SF87">
    <property type="entry name" value="PUTATIVE-RELATED"/>
    <property type="match status" value="1"/>
</dbReference>
<reference evidence="10" key="1">
    <citation type="submission" date="2022-03" db="EMBL/GenBank/DDBJ databases">
        <authorList>
            <person name="Martin C."/>
        </authorList>
    </citation>
    <scope>NUCLEOTIDE SEQUENCE</scope>
</reference>
<organism evidence="10 11">
    <name type="scientific">Owenia fusiformis</name>
    <name type="common">Polychaete worm</name>
    <dbReference type="NCBI Taxonomy" id="6347"/>
    <lineage>
        <taxon>Eukaryota</taxon>
        <taxon>Metazoa</taxon>
        <taxon>Spiralia</taxon>
        <taxon>Lophotrochozoa</taxon>
        <taxon>Annelida</taxon>
        <taxon>Polychaeta</taxon>
        <taxon>Sedentaria</taxon>
        <taxon>Canalipalpata</taxon>
        <taxon>Sabellida</taxon>
        <taxon>Oweniida</taxon>
        <taxon>Oweniidae</taxon>
        <taxon>Owenia</taxon>
    </lineage>
</organism>
<keyword evidence="3" id="KW-0808">Transferase</keyword>
<name>A0A8S4NA83_OWEFU</name>
<evidence type="ECO:0000256" key="7">
    <source>
        <dbReference type="ARBA" id="ARBA00023034"/>
    </source>
</evidence>
<evidence type="ECO:0000256" key="4">
    <source>
        <dbReference type="ARBA" id="ARBA00022692"/>
    </source>
</evidence>
<dbReference type="GO" id="GO:0000139">
    <property type="term" value="C:Golgi membrane"/>
    <property type="evidence" value="ECO:0007669"/>
    <property type="project" value="UniProtKB-SubCell"/>
</dbReference>
<dbReference type="GO" id="GO:0001733">
    <property type="term" value="F:galactosylceramide sulfotransferase activity"/>
    <property type="evidence" value="ECO:0007669"/>
    <property type="project" value="InterPro"/>
</dbReference>
<evidence type="ECO:0000256" key="2">
    <source>
        <dbReference type="ARBA" id="ARBA00008124"/>
    </source>
</evidence>
<dbReference type="EMBL" id="CAIIXF020000002">
    <property type="protein sequence ID" value="CAH1777959.1"/>
    <property type="molecule type" value="Genomic_DNA"/>
</dbReference>
<keyword evidence="11" id="KW-1185">Reference proteome</keyword>
<keyword evidence="8" id="KW-0472">Membrane</keyword>
<dbReference type="Proteomes" id="UP000749559">
    <property type="component" value="Unassembled WGS sequence"/>
</dbReference>
<comment type="caution">
    <text evidence="10">The sequence shown here is derived from an EMBL/GenBank/DDBJ whole genome shotgun (WGS) entry which is preliminary data.</text>
</comment>
<evidence type="ECO:0000256" key="9">
    <source>
        <dbReference type="ARBA" id="ARBA00023180"/>
    </source>
</evidence>
<dbReference type="Pfam" id="PF06990">
    <property type="entry name" value="Gal-3-0_sulfotr"/>
    <property type="match status" value="1"/>
</dbReference>
<dbReference type="GO" id="GO:0009247">
    <property type="term" value="P:glycolipid biosynthetic process"/>
    <property type="evidence" value="ECO:0007669"/>
    <property type="project" value="InterPro"/>
</dbReference>
<dbReference type="SUPFAM" id="SSF52540">
    <property type="entry name" value="P-loop containing nucleoside triphosphate hydrolases"/>
    <property type="match status" value="1"/>
</dbReference>
<keyword evidence="7" id="KW-0333">Golgi apparatus</keyword>
<keyword evidence="9" id="KW-0325">Glycoprotein</keyword>
<comment type="similarity">
    <text evidence="2">Belongs to the galactose-3-O-sulfotransferase family.</text>
</comment>
<gene>
    <name evidence="10" type="ORF">OFUS_LOCUS4939</name>
</gene>
<evidence type="ECO:0008006" key="12">
    <source>
        <dbReference type="Google" id="ProtNLM"/>
    </source>
</evidence>
<dbReference type="Gene3D" id="3.40.50.300">
    <property type="entry name" value="P-loop containing nucleotide triphosphate hydrolases"/>
    <property type="match status" value="1"/>
</dbReference>
<comment type="subcellular location">
    <subcellularLocation>
        <location evidence="1">Golgi apparatus membrane</location>
        <topology evidence="1">Single-pass type II membrane protein</topology>
    </subcellularLocation>
</comment>
<proteinExistence type="inferred from homology"/>
<keyword evidence="4" id="KW-0812">Transmembrane</keyword>
<dbReference type="AlphaFoldDB" id="A0A8S4NA83"/>
<evidence type="ECO:0000313" key="11">
    <source>
        <dbReference type="Proteomes" id="UP000749559"/>
    </source>
</evidence>
<dbReference type="OrthoDB" id="514299at2759"/>